<keyword evidence="1" id="KW-0175">Coiled coil</keyword>
<feature type="compositionally biased region" description="Polar residues" evidence="2">
    <location>
        <begin position="14"/>
        <end position="33"/>
    </location>
</feature>
<feature type="coiled-coil region" evidence="1">
    <location>
        <begin position="55"/>
        <end position="82"/>
    </location>
</feature>
<feature type="compositionally biased region" description="Low complexity" evidence="2">
    <location>
        <begin position="38"/>
        <end position="50"/>
    </location>
</feature>
<organism evidence="3">
    <name type="scientific">Peromfec virus RodF8_33</name>
    <dbReference type="NCBI Taxonomy" id="2929370"/>
    <lineage>
        <taxon>Viruses</taxon>
        <taxon>Monodnaviria</taxon>
        <taxon>Sangervirae</taxon>
        <taxon>Phixviricota</taxon>
        <taxon>Malgrandaviricetes</taxon>
        <taxon>Petitvirales</taxon>
        <taxon>Microviridae</taxon>
    </lineage>
</organism>
<reference evidence="3" key="1">
    <citation type="submission" date="2022-02" db="EMBL/GenBank/DDBJ databases">
        <title>Towards deciphering the DNA virus diversity associated with rodent species in the families Cricetidae and Heteromyidae.</title>
        <authorList>
            <person name="Lund M."/>
            <person name="Larsen B.B."/>
            <person name="Gryseels S."/>
            <person name="Kraberger S."/>
            <person name="Rowsey D.M."/>
            <person name="Steger L."/>
            <person name="Yule K.M."/>
            <person name="Upham N.S."/>
            <person name="Worobey M."/>
            <person name="Van Doorslaer K."/>
            <person name="Varsani A."/>
        </authorList>
    </citation>
    <scope>NUCLEOTIDE SEQUENCE</scope>
    <source>
        <strain evidence="3">NeonRodF8_33</strain>
    </source>
</reference>
<proteinExistence type="predicted"/>
<sequence length="345" mass="35436">MPSMIGTMVGGNKMSVQNSTPSGRVISWGSTSADGGIRTSSSRSSSSSVLSTSGIDQYIQMIQDLADKNTQASAQQAQIQRDWAQEQSAKAMEFSASEAAKSRDWQQMMSDTAHQREVADLKAAGLNPVLSAMGGQGAAVGSGAQGSGYTTGGDSGSVDTSANSAIVGLLGKMLDAQTSLANQATSAATNLAVADKYTQMSEITSQIAAQATLDSAKIHQLATQYAADTSADASKVAASIHAAASKYGYDISAMTQQQIAAFNAEVNAQLQSERLQHEFDIREAYPNNLYQLVASLFGQASGDNGISGALGFFSPSSGGSGLLSGKAIAEGAAKAGVPFNKKSRS</sequence>
<evidence type="ECO:0000313" key="3">
    <source>
        <dbReference type="EMBL" id="UPW41633.1"/>
    </source>
</evidence>
<evidence type="ECO:0000256" key="1">
    <source>
        <dbReference type="SAM" id="Coils"/>
    </source>
</evidence>
<accession>A0A976N279</accession>
<dbReference type="EMBL" id="OM869641">
    <property type="protein sequence ID" value="UPW41633.1"/>
    <property type="molecule type" value="Genomic_DNA"/>
</dbReference>
<feature type="region of interest" description="Disordered" evidence="2">
    <location>
        <begin position="1"/>
        <end position="50"/>
    </location>
</feature>
<name>A0A976N279_9VIRU</name>
<protein>
    <submittedName>
        <fullName evidence="3">DNA pilot protein</fullName>
    </submittedName>
</protein>
<evidence type="ECO:0000256" key="2">
    <source>
        <dbReference type="SAM" id="MobiDB-lite"/>
    </source>
</evidence>